<keyword evidence="7" id="KW-0812">Transmembrane</keyword>
<dbReference type="Pfam" id="PF00135">
    <property type="entry name" value="COesterase"/>
    <property type="match status" value="1"/>
</dbReference>
<keyword evidence="6" id="KW-0732">Signal</keyword>
<keyword evidence="4" id="KW-1015">Disulfide bond</keyword>
<dbReference type="RefSeq" id="XP_004924613.1">
    <property type="nucleotide sequence ID" value="XM_004924556.4"/>
</dbReference>
<dbReference type="OrthoDB" id="3200163at2759"/>
<dbReference type="Gene3D" id="3.40.50.1820">
    <property type="entry name" value="alpha/beta hydrolase"/>
    <property type="match status" value="1"/>
</dbReference>
<comment type="similarity">
    <text evidence="1 6">Belongs to the type-B carboxylesterase/lipase family.</text>
</comment>
<dbReference type="InterPro" id="IPR002018">
    <property type="entry name" value="CarbesteraseB"/>
</dbReference>
<reference evidence="10" key="1">
    <citation type="journal article" date="2008" name="Insect Biochem. Mol. Biol.">
        <title>The genome of a lepidopteran model insect, the silkworm Bombyx mori.</title>
        <authorList>
            <consortium name="International Silkworm Genome Consortium"/>
        </authorList>
    </citation>
    <scope>NUCLEOTIDE SEQUENCE [LARGE SCALE GENOMIC DNA]</scope>
    <source>
        <strain evidence="10">p50T</strain>
    </source>
</reference>
<dbReference type="PROSITE" id="PS00122">
    <property type="entry name" value="CARBOXYLESTERASE_B_1"/>
    <property type="match status" value="1"/>
</dbReference>
<sequence>MMSGVILFFSSLFMGLVSAQSASSRLVTISQGPVRGYRIPNANIFAFYNIPYASVTERFKAPSAPPTWTQPFEAVDRGIICPQFEVGLYDLTKKTMQEDCLVVNVFVPDTDEDNLPVLVSVHGGAFQIGFGNSQSFLNLSEKNKVITVNFNYRLGILGFLCLGTKSAPGNAGLKDQVALLRWVKTNIAKFGGNPNDVTISGCSAGSASIDLLTTSTAAKGLFNRAIMDSGAGVGAFAVPVDPLGNAKITARDFNVAEYENINVLEEFYRNAPVKTLTSRSFMGNRHTSVDFSPCVERETGEEIILSDAPFNSLSSGGGQSYPMIYGFADMEGIMRLPSFFRWVDEMNQDLSPFLPGDLYFESEEQKRQVAQKVKEFYFGEEPVSLATASSYVDYFTDVMFAFPMLKAVKLRNENGNPIIYLYEYSFVDNDFKIPYFNLSGADHCTQTMAVRDEDESNITAEYRKIKAIMREIWGNFIKTGNPVSETSSLPPWPIANAERSPHMSIGQVVELKDSLLESRIRFWDEIYSQYYRIPAPPNVPGSSGQHGISYFVFICILLISGYFNFYV</sequence>
<protein>
    <recommendedName>
        <fullName evidence="6">Carboxylic ester hydrolase</fullName>
        <ecNumber evidence="6">3.1.1.-</ecNumber>
    </recommendedName>
</protein>
<dbReference type="SUPFAM" id="SSF53474">
    <property type="entry name" value="alpha/beta-Hydrolases"/>
    <property type="match status" value="1"/>
</dbReference>
<feature type="chain" id="PRO_5035967226" description="Carboxylic ester hydrolase" evidence="6">
    <location>
        <begin position="20"/>
        <end position="567"/>
    </location>
</feature>
<keyword evidence="7" id="KW-0472">Membrane</keyword>
<keyword evidence="10" id="KW-1185">Reference proteome</keyword>
<dbReference type="EnsemblMetazoa" id="XM_004924556.3">
    <property type="protein sequence ID" value="XP_004924613.1"/>
    <property type="gene ID" value="LOC101737808"/>
</dbReference>
<accession>A0A8R1WIA6</accession>
<proteinExistence type="inferred from homology"/>
<dbReference type="EC" id="3.1.1.-" evidence="6"/>
<name>A0A8R1WIA6_BOMMO</name>
<keyword evidence="7" id="KW-1133">Transmembrane helix</keyword>
<evidence type="ECO:0000256" key="6">
    <source>
        <dbReference type="RuleBase" id="RU361235"/>
    </source>
</evidence>
<dbReference type="GO" id="GO:0052689">
    <property type="term" value="F:carboxylic ester hydrolase activity"/>
    <property type="evidence" value="ECO:0007669"/>
    <property type="project" value="UniProtKB-KW"/>
</dbReference>
<dbReference type="PANTHER" id="PTHR11559">
    <property type="entry name" value="CARBOXYLESTERASE"/>
    <property type="match status" value="1"/>
</dbReference>
<keyword evidence="2" id="KW-0719">Serine esterase</keyword>
<evidence type="ECO:0000256" key="4">
    <source>
        <dbReference type="ARBA" id="ARBA00023157"/>
    </source>
</evidence>
<evidence type="ECO:0000256" key="3">
    <source>
        <dbReference type="ARBA" id="ARBA00022801"/>
    </source>
</evidence>
<evidence type="ECO:0000256" key="2">
    <source>
        <dbReference type="ARBA" id="ARBA00022487"/>
    </source>
</evidence>
<keyword evidence="3 6" id="KW-0378">Hydrolase</keyword>
<evidence type="ECO:0000256" key="1">
    <source>
        <dbReference type="ARBA" id="ARBA00005964"/>
    </source>
</evidence>
<feature type="signal peptide" evidence="6">
    <location>
        <begin position="1"/>
        <end position="19"/>
    </location>
</feature>
<dbReference type="InterPro" id="IPR050309">
    <property type="entry name" value="Type-B_Carboxylest/Lipase"/>
</dbReference>
<dbReference type="KEGG" id="bmor:101737808"/>
<dbReference type="Proteomes" id="UP000005204">
    <property type="component" value="Unassembled WGS sequence"/>
</dbReference>
<dbReference type="InterPro" id="IPR029058">
    <property type="entry name" value="AB_hydrolase_fold"/>
</dbReference>
<evidence type="ECO:0000259" key="8">
    <source>
        <dbReference type="Pfam" id="PF00135"/>
    </source>
</evidence>
<evidence type="ECO:0000313" key="9">
    <source>
        <dbReference type="EnsemblMetazoa" id="XP_004924613.1"/>
    </source>
</evidence>
<evidence type="ECO:0000256" key="7">
    <source>
        <dbReference type="SAM" id="Phobius"/>
    </source>
</evidence>
<dbReference type="GeneID" id="101737808"/>
<organism evidence="9 10">
    <name type="scientific">Bombyx mori</name>
    <name type="common">Silk moth</name>
    <dbReference type="NCBI Taxonomy" id="7091"/>
    <lineage>
        <taxon>Eukaryota</taxon>
        <taxon>Metazoa</taxon>
        <taxon>Ecdysozoa</taxon>
        <taxon>Arthropoda</taxon>
        <taxon>Hexapoda</taxon>
        <taxon>Insecta</taxon>
        <taxon>Pterygota</taxon>
        <taxon>Neoptera</taxon>
        <taxon>Endopterygota</taxon>
        <taxon>Lepidoptera</taxon>
        <taxon>Glossata</taxon>
        <taxon>Ditrysia</taxon>
        <taxon>Bombycoidea</taxon>
        <taxon>Bombycidae</taxon>
        <taxon>Bombycinae</taxon>
        <taxon>Bombyx</taxon>
    </lineage>
</organism>
<dbReference type="InterPro" id="IPR019826">
    <property type="entry name" value="Carboxylesterase_B_AS"/>
</dbReference>
<reference evidence="9" key="2">
    <citation type="submission" date="2022-06" db="UniProtKB">
        <authorList>
            <consortium name="EnsemblMetazoa"/>
        </authorList>
    </citation>
    <scope>IDENTIFICATION</scope>
    <source>
        <strain evidence="9">p50T (Dazao)</strain>
    </source>
</reference>
<keyword evidence="5" id="KW-0325">Glycoprotein</keyword>
<evidence type="ECO:0000313" key="10">
    <source>
        <dbReference type="Proteomes" id="UP000005204"/>
    </source>
</evidence>
<dbReference type="AlphaFoldDB" id="A0A8R1WIA6"/>
<evidence type="ECO:0000256" key="5">
    <source>
        <dbReference type="ARBA" id="ARBA00023180"/>
    </source>
</evidence>
<feature type="domain" description="Carboxylesterase type B" evidence="8">
    <location>
        <begin position="24"/>
        <end position="523"/>
    </location>
</feature>
<feature type="transmembrane region" description="Helical" evidence="7">
    <location>
        <begin position="547"/>
        <end position="566"/>
    </location>
</feature>